<keyword evidence="5" id="KW-0732">Signal</keyword>
<comment type="function">
    <text evidence="13">Involved in maceration and soft-rotting of plant tissue. Hydrolyzes the 1,4-alpha glycosidic bonds of de-esterified pectate in the smooth region of the plant cell wall.</text>
</comment>
<keyword evidence="11" id="KW-0961">Cell wall biogenesis/degradation</keyword>
<accession>A0A8H7EKG5</accession>
<dbReference type="GO" id="GO:0005576">
    <property type="term" value="C:extracellular region"/>
    <property type="evidence" value="ECO:0007669"/>
    <property type="project" value="UniProtKB-SubCell"/>
</dbReference>
<evidence type="ECO:0000313" key="17">
    <source>
        <dbReference type="Proteomes" id="UP000596902"/>
    </source>
</evidence>
<keyword evidence="17" id="KW-1185">Reference proteome</keyword>
<dbReference type="GO" id="GO:0004650">
    <property type="term" value="F:polygalacturonase activity"/>
    <property type="evidence" value="ECO:0007669"/>
    <property type="project" value="UniProtKB-EC"/>
</dbReference>
<dbReference type="GO" id="GO:0045490">
    <property type="term" value="P:pectin catabolic process"/>
    <property type="evidence" value="ECO:0007669"/>
    <property type="project" value="TreeGrafter"/>
</dbReference>
<dbReference type="AlphaFoldDB" id="A0A8H7EKG5"/>
<gene>
    <name evidence="16" type="ORF">GT037_000406</name>
</gene>
<keyword evidence="6" id="KW-0677">Repeat</keyword>
<evidence type="ECO:0000256" key="7">
    <source>
        <dbReference type="ARBA" id="ARBA00022801"/>
    </source>
</evidence>
<dbReference type="Proteomes" id="UP000596902">
    <property type="component" value="Unassembled WGS sequence"/>
</dbReference>
<dbReference type="InterPro" id="IPR012334">
    <property type="entry name" value="Pectin_lyas_fold"/>
</dbReference>
<evidence type="ECO:0000256" key="1">
    <source>
        <dbReference type="ARBA" id="ARBA00004613"/>
    </source>
</evidence>
<comment type="catalytic activity">
    <reaction evidence="12">
        <text>(1,4-alpha-D-galacturonosyl)n+m + H2O = (1,4-alpha-D-galacturonosyl)n + (1,4-alpha-D-galacturonosyl)m.</text>
        <dbReference type="EC" id="3.2.1.15"/>
    </reaction>
</comment>
<evidence type="ECO:0000256" key="13">
    <source>
        <dbReference type="ARBA" id="ARBA00037707"/>
    </source>
</evidence>
<comment type="caution">
    <text evidence="16">The sequence shown here is derived from an EMBL/GenBank/DDBJ whole genome shotgun (WGS) entry which is preliminary data.</text>
</comment>
<keyword evidence="9" id="KW-0325">Glycoprotein</keyword>
<keyword evidence="8" id="KW-1015">Disulfide bond</keyword>
<evidence type="ECO:0000256" key="5">
    <source>
        <dbReference type="ARBA" id="ARBA00022729"/>
    </source>
</evidence>
<dbReference type="RefSeq" id="XP_038791309.1">
    <property type="nucleotide sequence ID" value="XM_038925453.1"/>
</dbReference>
<organism evidence="16 17">
    <name type="scientific">Alternaria burnsii</name>
    <dbReference type="NCBI Taxonomy" id="1187904"/>
    <lineage>
        <taxon>Eukaryota</taxon>
        <taxon>Fungi</taxon>
        <taxon>Dikarya</taxon>
        <taxon>Ascomycota</taxon>
        <taxon>Pezizomycotina</taxon>
        <taxon>Dothideomycetes</taxon>
        <taxon>Pleosporomycetidae</taxon>
        <taxon>Pleosporales</taxon>
        <taxon>Pleosporineae</taxon>
        <taxon>Pleosporaceae</taxon>
        <taxon>Alternaria</taxon>
        <taxon>Alternaria sect. Alternaria</taxon>
    </lineage>
</organism>
<reference evidence="16" key="2">
    <citation type="submission" date="2020-08" db="EMBL/GenBank/DDBJ databases">
        <title>Draft Genome Sequence of Cumin Blight Pathogen Alternaria burnsii.</title>
        <authorList>
            <person name="Feng Z."/>
        </authorList>
    </citation>
    <scope>NUCLEOTIDE SEQUENCE</scope>
    <source>
        <strain evidence="16">CBS107.38</strain>
    </source>
</reference>
<keyword evidence="7 15" id="KW-0378">Hydrolase</keyword>
<evidence type="ECO:0000256" key="9">
    <source>
        <dbReference type="ARBA" id="ARBA00023180"/>
    </source>
</evidence>
<keyword evidence="10 15" id="KW-0326">Glycosidase</keyword>
<dbReference type="InterPro" id="IPR011050">
    <property type="entry name" value="Pectin_lyase_fold/virulence"/>
</dbReference>
<dbReference type="PANTHER" id="PTHR31884:SF9">
    <property type="entry name" value="ENDOPOLYGALACTURONASE D-RELATED"/>
    <property type="match status" value="1"/>
</dbReference>
<reference evidence="16" key="1">
    <citation type="submission" date="2020-01" db="EMBL/GenBank/DDBJ databases">
        <authorList>
            <person name="Feng Z.H.Z."/>
        </authorList>
    </citation>
    <scope>NUCLEOTIDE SEQUENCE</scope>
    <source>
        <strain evidence="16">CBS107.38</strain>
    </source>
</reference>
<sequence length="479" mass="50688">MCWWHPGRMFHVVHLQRLDQTERVVVLSPRTGRPRPMFFRAVPRASTDFPVPGGGANTSSRMVLLSSLACSWLYSTLSKCDSKVLEAAYDANHPDTNSLVASSTSVILAAVGTAAAVPSPSSTATTDACYVTEYAAIPAATAACTSITLDGLTVPGNSTIDLSKLKSGTKVTFKGKTFWEYADANYAFIKVGGSNIEITADADAVLDGNGQAWWDGLGSNGGLTKPNHFIEISKVLGNSSVHDIYIENYPVHCFAISNSAGLDIHHITLNNSAGYAPNNRSNGLPASHNSDGFDLGSTNDTTVRDSVVINQDDCVAVTSGNNILVNNMYCNGSHGLSIGSVGGKSNNNVTNISFTNSVVLNAENGARIKSNSNTTGFISDILFENIRVENISIYGIDIQQDYLNGGPTGNPTNGVIIQNIAMRNITGTATVEGKNYYILCGEGSCSNIKIDDVHITGGGLESSCNFKTAGNFDCDGHFV</sequence>
<comment type="similarity">
    <text evidence="2 15">Belongs to the glycosyl hydrolase 28 family.</text>
</comment>
<dbReference type="PROSITE" id="PS00502">
    <property type="entry name" value="POLYGALACTURONASE"/>
    <property type="match status" value="1"/>
</dbReference>
<keyword evidence="4" id="KW-0964">Secreted</keyword>
<evidence type="ECO:0000256" key="8">
    <source>
        <dbReference type="ARBA" id="ARBA00023157"/>
    </source>
</evidence>
<feature type="active site" evidence="14">
    <location>
        <position position="334"/>
    </location>
</feature>
<evidence type="ECO:0000256" key="2">
    <source>
        <dbReference type="ARBA" id="ARBA00008834"/>
    </source>
</evidence>
<protein>
    <recommendedName>
        <fullName evidence="3">endo-polygalacturonase</fullName>
        <ecNumber evidence="3">3.2.1.15</ecNumber>
    </recommendedName>
</protein>
<evidence type="ECO:0000313" key="16">
    <source>
        <dbReference type="EMBL" id="KAF7681430.1"/>
    </source>
</evidence>
<dbReference type="FunFam" id="2.160.20.10:FF:000002">
    <property type="entry name" value="Endopolygalacturonase D"/>
    <property type="match status" value="1"/>
</dbReference>
<evidence type="ECO:0000256" key="12">
    <source>
        <dbReference type="ARBA" id="ARBA00034074"/>
    </source>
</evidence>
<dbReference type="Pfam" id="PF00295">
    <property type="entry name" value="Glyco_hydro_28"/>
    <property type="match status" value="1"/>
</dbReference>
<evidence type="ECO:0000256" key="14">
    <source>
        <dbReference type="PROSITE-ProRule" id="PRU10052"/>
    </source>
</evidence>
<evidence type="ECO:0000256" key="4">
    <source>
        <dbReference type="ARBA" id="ARBA00022525"/>
    </source>
</evidence>
<dbReference type="InterPro" id="IPR050434">
    <property type="entry name" value="Glycosyl_hydrlase_28"/>
</dbReference>
<dbReference type="PANTHER" id="PTHR31884">
    <property type="entry name" value="POLYGALACTURONASE"/>
    <property type="match status" value="1"/>
</dbReference>
<dbReference type="GO" id="GO:0071555">
    <property type="term" value="P:cell wall organization"/>
    <property type="evidence" value="ECO:0007669"/>
    <property type="project" value="UniProtKB-KW"/>
</dbReference>
<dbReference type="EC" id="3.2.1.15" evidence="3"/>
<evidence type="ECO:0000256" key="6">
    <source>
        <dbReference type="ARBA" id="ARBA00022737"/>
    </source>
</evidence>
<evidence type="ECO:0000256" key="3">
    <source>
        <dbReference type="ARBA" id="ARBA00012736"/>
    </source>
</evidence>
<dbReference type="GeneID" id="62198631"/>
<evidence type="ECO:0000256" key="10">
    <source>
        <dbReference type="ARBA" id="ARBA00023295"/>
    </source>
</evidence>
<dbReference type="SMART" id="SM00710">
    <property type="entry name" value="PbH1"/>
    <property type="match status" value="7"/>
</dbReference>
<dbReference type="Gene3D" id="2.160.20.10">
    <property type="entry name" value="Single-stranded right-handed beta-helix, Pectin lyase-like"/>
    <property type="match status" value="1"/>
</dbReference>
<dbReference type="InterPro" id="IPR006626">
    <property type="entry name" value="PbH1"/>
</dbReference>
<evidence type="ECO:0000256" key="15">
    <source>
        <dbReference type="RuleBase" id="RU361169"/>
    </source>
</evidence>
<dbReference type="SUPFAM" id="SSF51126">
    <property type="entry name" value="Pectin lyase-like"/>
    <property type="match status" value="1"/>
</dbReference>
<name>A0A8H7EKG5_9PLEO</name>
<dbReference type="EMBL" id="JAAABM010000001">
    <property type="protein sequence ID" value="KAF7681430.1"/>
    <property type="molecule type" value="Genomic_DNA"/>
</dbReference>
<dbReference type="InterPro" id="IPR000743">
    <property type="entry name" value="Glyco_hydro_28"/>
</dbReference>
<comment type="subcellular location">
    <subcellularLocation>
        <location evidence="1">Secreted</location>
    </subcellularLocation>
</comment>
<proteinExistence type="inferred from homology"/>
<evidence type="ECO:0000256" key="11">
    <source>
        <dbReference type="ARBA" id="ARBA00023316"/>
    </source>
</evidence>